<feature type="region of interest" description="Disordered" evidence="1">
    <location>
        <begin position="387"/>
        <end position="435"/>
    </location>
</feature>
<dbReference type="Pfam" id="PF13546">
    <property type="entry name" value="DDE_5"/>
    <property type="match status" value="1"/>
</dbReference>
<dbReference type="SUPFAM" id="SSF53098">
    <property type="entry name" value="Ribonuclease H-like"/>
    <property type="match status" value="1"/>
</dbReference>
<evidence type="ECO:0000313" key="4">
    <source>
        <dbReference type="Proteomes" id="UP000252107"/>
    </source>
</evidence>
<reference evidence="3" key="1">
    <citation type="submission" date="2016-04" db="EMBL/GenBank/DDBJ databases">
        <authorList>
            <person name="Tabuchi Yagui T.R."/>
        </authorList>
    </citation>
    <scope>NUCLEOTIDE SEQUENCE [LARGE SCALE GENOMIC DNA]</scope>
    <source>
        <strain evidence="3">NIES-26</strain>
    </source>
</reference>
<dbReference type="InterPro" id="IPR012337">
    <property type="entry name" value="RNaseH-like_sf"/>
</dbReference>
<dbReference type="NCBIfam" id="NF041680">
    <property type="entry name" value="transp_NF041680"/>
    <property type="match status" value="1"/>
</dbReference>
<sequence>MNRAKLEEFRQAAYSYLGRAHDATFELMDAVLLTRNAYSLADLSLSPAFRRKWPSIYEALQDSRPQRQKLMQLYIKQMPAEGRPLLAGDHTAWSRPDAVTLQERTIEHSSVSMGGDKPITVGQGYSTIAWIPENSGSWALPVRHERITSWESPIQKAAWQLQQVCEHLPTRPITVWDSEYGCAPFLLKTANIKADILVRLRSNLCLWGAPPPYSGKGRPRKHGDKFKLNDASTWAEATQSIEVNHPKLGQLKVSLWLNLHFRSCAIRPMSLIRVERFDERGKLRVSKPLWLAWLGEQMLPLEEVWQLYLRRFTVDHWYRFLKQRLHWTLPKLTTPKQCERWSDLMPIMTWELWLARDIVADNPLPWQKLLDNLTPGRVAQAMESILTTIGTPARPPKPRGKSPGWKTGQPRQRRIRYPVVKKTTTKARKEQPKSA</sequence>
<keyword evidence="4" id="KW-1185">Reference proteome</keyword>
<name>A0A367RB30_9NOSO</name>
<organism evidence="3 4">
    <name type="scientific">Nostoc minutum NIES-26</name>
    <dbReference type="NCBI Taxonomy" id="1844469"/>
    <lineage>
        <taxon>Bacteria</taxon>
        <taxon>Bacillati</taxon>
        <taxon>Cyanobacteriota</taxon>
        <taxon>Cyanophyceae</taxon>
        <taxon>Nostocales</taxon>
        <taxon>Nostocaceae</taxon>
        <taxon>Nostoc</taxon>
    </lineage>
</organism>
<evidence type="ECO:0000256" key="1">
    <source>
        <dbReference type="SAM" id="MobiDB-lite"/>
    </source>
</evidence>
<dbReference type="EMBL" id="LXQD01000182">
    <property type="protein sequence ID" value="RCJ33737.1"/>
    <property type="molecule type" value="Genomic_DNA"/>
</dbReference>
<accession>A0A367RB30</accession>
<dbReference type="Proteomes" id="UP000252107">
    <property type="component" value="Unassembled WGS sequence"/>
</dbReference>
<dbReference type="Gene3D" id="3.90.350.10">
    <property type="entry name" value="Transposase Inhibitor Protein From Tn5, Chain A, domain 1"/>
    <property type="match status" value="1"/>
</dbReference>
<comment type="caution">
    <text evidence="3">The sequence shown here is derived from an EMBL/GenBank/DDBJ whole genome shotgun (WGS) entry which is preliminary data.</text>
</comment>
<dbReference type="InterPro" id="IPR038721">
    <property type="entry name" value="IS701-like_DDE_dom"/>
</dbReference>
<protein>
    <recommendedName>
        <fullName evidence="2">Transposase IS701-like DDE domain-containing protein</fullName>
    </recommendedName>
</protein>
<dbReference type="AlphaFoldDB" id="A0A367RB30"/>
<proteinExistence type="predicted"/>
<evidence type="ECO:0000259" key="2">
    <source>
        <dbReference type="Pfam" id="PF13546"/>
    </source>
</evidence>
<feature type="domain" description="Transposase IS701-like DDE" evidence="2">
    <location>
        <begin position="17"/>
        <end position="242"/>
    </location>
</feature>
<gene>
    <name evidence="3" type="ORF">A6770_40995</name>
</gene>
<evidence type="ECO:0000313" key="3">
    <source>
        <dbReference type="EMBL" id="RCJ33737.1"/>
    </source>
</evidence>